<dbReference type="InterPro" id="IPR007863">
    <property type="entry name" value="Peptidase_M16_C"/>
</dbReference>
<dbReference type="InterPro" id="IPR011249">
    <property type="entry name" value="Metalloenz_LuxS/M16"/>
</dbReference>
<dbReference type="Proteomes" id="UP000502502">
    <property type="component" value="Chromosome"/>
</dbReference>
<dbReference type="Pfam" id="PF00675">
    <property type="entry name" value="Peptidase_M16"/>
    <property type="match status" value="2"/>
</dbReference>
<name>A0A6G7ZPY5_9SPHN</name>
<proteinExistence type="predicted"/>
<dbReference type="GO" id="GO:0046872">
    <property type="term" value="F:metal ion binding"/>
    <property type="evidence" value="ECO:0007669"/>
    <property type="project" value="InterPro"/>
</dbReference>
<dbReference type="KEGG" id="ssin:G7078_09480"/>
<dbReference type="RefSeq" id="WP_166095411.1">
    <property type="nucleotide sequence ID" value="NZ_CP049871.1"/>
</dbReference>
<evidence type="ECO:0000256" key="2">
    <source>
        <dbReference type="SAM" id="SignalP"/>
    </source>
</evidence>
<gene>
    <name evidence="5" type="ORF">G7078_09480</name>
</gene>
<dbReference type="InterPro" id="IPR011765">
    <property type="entry name" value="Pept_M16_N"/>
</dbReference>
<dbReference type="Pfam" id="PF05193">
    <property type="entry name" value="Peptidase_M16_C"/>
    <property type="match status" value="2"/>
</dbReference>
<evidence type="ECO:0000256" key="1">
    <source>
        <dbReference type="SAM" id="MobiDB-lite"/>
    </source>
</evidence>
<feature type="domain" description="Peptidase M16 N-terminal" evidence="3">
    <location>
        <begin position="517"/>
        <end position="628"/>
    </location>
</feature>
<dbReference type="SUPFAM" id="SSF63411">
    <property type="entry name" value="LuxS/MPP-like metallohydrolase"/>
    <property type="match status" value="4"/>
</dbReference>
<feature type="signal peptide" evidence="2">
    <location>
        <begin position="1"/>
        <end position="21"/>
    </location>
</feature>
<evidence type="ECO:0000313" key="6">
    <source>
        <dbReference type="Proteomes" id="UP000502502"/>
    </source>
</evidence>
<evidence type="ECO:0000313" key="5">
    <source>
        <dbReference type="EMBL" id="QIL02982.1"/>
    </source>
</evidence>
<feature type="region of interest" description="Disordered" evidence="1">
    <location>
        <begin position="451"/>
        <end position="494"/>
    </location>
</feature>
<dbReference type="AlphaFoldDB" id="A0A6G7ZPY5"/>
<sequence length="944" mass="100279">MRSTCLISCFLAVSMSGTAWPAIAVAAPAAATTPKVPPTQFTQRSLKNGLKVIAIRDTSTPNVMVSMWYEVGSKHDPAGRSGFAHLFEHILSRKTVNMPYNAINGMVDDIGGTRNASTWYDRTNYYEIVPAEYLERMLWTHAERMARPVVDKEVFETERGVVKEELRQRVLAPPYGRFFNFAIGENIFNVLPHRRPTIGSIQDLDNATLEDARAFHQAFYGPDTATLIVSGNFKPAELNALIDRYFANIPRRARAIPLAIRTKDTPVKPRTVTATGPNVPLPLVGSAFRLPAAAHPDMAALEVLDAILSAGDNNRLDAALVKPGLTTEAGTGLYTIEEQSVLSVYGFVAGGKDQAVVATELDKALARLRTTPPTAAEVMEAKNELLAGSLAERETFSGRAFELGEAYVRTGDPRHADKRLAAIARVTPADVLRVAKTYLSPAKRIQLRYVKGDGDPKGWANPTPLPKFSTPPAATGKPNQLRAEADRDPLPGPGERVAYVAPQVTDERLGNGIRFISARTGNVPLTTMTVLIGAGSATDPRAKAGLANLAAAIASKGTATQSADQIAARLERLGASLSASAATDGTYISLTAPAATLGQASEVLSDIVRNASFPEEDFARERKRALDGLSISLKEPGALAGMLVNPVVYGNAPYGSIGGGTPASLAGLTRGDLLAFRQAWWRPELTTVLVSGGIDAAEARKIAESAFGDWKVAGSAPAQPQALAGSALPARTLVVNLPGSGQAAVYAVARGLSRADRAYYDALLANSVLGGTSTGRLFEEIRVKRALSYGAYSGLSAQRDVGTLVASAQTKNESAAEVAKIFLDELQRIGAQPLDAKQVENRKTLLTGSYQRSMQTSAGFNGQVASALLRGLEPTEVLAYPDRVAAVTGAGATASMAQIVKPENISIVIVGDAAKFIDKLRAIRPNVELVEADQLDLATASARK</sequence>
<reference evidence="5 6" key="1">
    <citation type="submission" date="2020-03" db="EMBL/GenBank/DDBJ databases">
        <title>Sphingomonas sp. nov., isolated from fish.</title>
        <authorList>
            <person name="Hyun D.-W."/>
            <person name="Bae J.-W."/>
        </authorList>
    </citation>
    <scope>NUCLEOTIDE SEQUENCE [LARGE SCALE GENOMIC DNA]</scope>
    <source>
        <strain evidence="5 6">HDW15C</strain>
    </source>
</reference>
<feature type="domain" description="Peptidase M16 N-terminal" evidence="3">
    <location>
        <begin position="52"/>
        <end position="167"/>
    </location>
</feature>
<feature type="domain" description="Peptidase M16 C-terminal" evidence="4">
    <location>
        <begin position="668"/>
        <end position="845"/>
    </location>
</feature>
<feature type="domain" description="Peptidase M16 C-terminal" evidence="4">
    <location>
        <begin position="207"/>
        <end position="385"/>
    </location>
</feature>
<keyword evidence="2" id="KW-0732">Signal</keyword>
<dbReference type="EMBL" id="CP049871">
    <property type="protein sequence ID" value="QIL02982.1"/>
    <property type="molecule type" value="Genomic_DNA"/>
</dbReference>
<organism evidence="5 6">
    <name type="scientific">Sphingomonas sinipercae</name>
    <dbReference type="NCBI Taxonomy" id="2714944"/>
    <lineage>
        <taxon>Bacteria</taxon>
        <taxon>Pseudomonadati</taxon>
        <taxon>Pseudomonadota</taxon>
        <taxon>Alphaproteobacteria</taxon>
        <taxon>Sphingomonadales</taxon>
        <taxon>Sphingomonadaceae</taxon>
        <taxon>Sphingomonas</taxon>
    </lineage>
</organism>
<evidence type="ECO:0000259" key="3">
    <source>
        <dbReference type="Pfam" id="PF00675"/>
    </source>
</evidence>
<accession>A0A6G7ZPY5</accession>
<evidence type="ECO:0000259" key="4">
    <source>
        <dbReference type="Pfam" id="PF05193"/>
    </source>
</evidence>
<dbReference type="InterPro" id="IPR050361">
    <property type="entry name" value="MPP/UQCRC_Complex"/>
</dbReference>
<dbReference type="Gene3D" id="3.30.830.10">
    <property type="entry name" value="Metalloenzyme, LuxS/M16 peptidase-like"/>
    <property type="match status" value="4"/>
</dbReference>
<protein>
    <submittedName>
        <fullName evidence="5">Insulinase family protein</fullName>
    </submittedName>
</protein>
<dbReference type="PANTHER" id="PTHR11851:SF224">
    <property type="entry name" value="PROCESSING PROTEASE"/>
    <property type="match status" value="1"/>
</dbReference>
<feature type="chain" id="PRO_5026097887" evidence="2">
    <location>
        <begin position="22"/>
        <end position="944"/>
    </location>
</feature>
<dbReference type="PANTHER" id="PTHR11851">
    <property type="entry name" value="METALLOPROTEASE"/>
    <property type="match status" value="1"/>
</dbReference>
<keyword evidence="6" id="KW-1185">Reference proteome</keyword>